<sequence>MGRGFFPAVLAIGMGVFTGYYTFQPALRELQYEKSHGPGSAFLGQSTDRKESPPAAGNDSGAASASSSPRSAVQEEQK</sequence>
<dbReference type="InterPro" id="IPR057394">
    <property type="entry name" value="PIGBOS1"/>
</dbReference>
<dbReference type="EMBL" id="KV878215">
    <property type="protein sequence ID" value="OJJ32412.1"/>
    <property type="molecule type" value="Genomic_DNA"/>
</dbReference>
<keyword evidence="2" id="KW-1133">Transmembrane helix</keyword>
<reference evidence="4" key="1">
    <citation type="journal article" date="2017" name="Genome Biol.">
        <title>Comparative genomics reveals high biological diversity and specific adaptations in the industrially and medically important fungal genus Aspergillus.</title>
        <authorList>
            <person name="de Vries R.P."/>
            <person name="Riley R."/>
            <person name="Wiebenga A."/>
            <person name="Aguilar-Osorio G."/>
            <person name="Amillis S."/>
            <person name="Uchima C.A."/>
            <person name="Anderluh G."/>
            <person name="Asadollahi M."/>
            <person name="Askin M."/>
            <person name="Barry K."/>
            <person name="Battaglia E."/>
            <person name="Bayram O."/>
            <person name="Benocci T."/>
            <person name="Braus-Stromeyer S.A."/>
            <person name="Caldana C."/>
            <person name="Canovas D."/>
            <person name="Cerqueira G.C."/>
            <person name="Chen F."/>
            <person name="Chen W."/>
            <person name="Choi C."/>
            <person name="Clum A."/>
            <person name="Dos Santos R.A."/>
            <person name="Damasio A.R."/>
            <person name="Diallinas G."/>
            <person name="Emri T."/>
            <person name="Fekete E."/>
            <person name="Flipphi M."/>
            <person name="Freyberg S."/>
            <person name="Gallo A."/>
            <person name="Gournas C."/>
            <person name="Habgood R."/>
            <person name="Hainaut M."/>
            <person name="Harispe M.L."/>
            <person name="Henrissat B."/>
            <person name="Hilden K.S."/>
            <person name="Hope R."/>
            <person name="Hossain A."/>
            <person name="Karabika E."/>
            <person name="Karaffa L."/>
            <person name="Karanyi Z."/>
            <person name="Krasevec N."/>
            <person name="Kuo A."/>
            <person name="Kusch H."/>
            <person name="LaButti K."/>
            <person name="Lagendijk E.L."/>
            <person name="Lapidus A."/>
            <person name="Levasseur A."/>
            <person name="Lindquist E."/>
            <person name="Lipzen A."/>
            <person name="Logrieco A.F."/>
            <person name="MacCabe A."/>
            <person name="Maekelae M.R."/>
            <person name="Malavazi I."/>
            <person name="Melin P."/>
            <person name="Meyer V."/>
            <person name="Mielnichuk N."/>
            <person name="Miskei M."/>
            <person name="Molnar A.P."/>
            <person name="Mule G."/>
            <person name="Ngan C.Y."/>
            <person name="Orejas M."/>
            <person name="Orosz E."/>
            <person name="Ouedraogo J.P."/>
            <person name="Overkamp K.M."/>
            <person name="Park H.-S."/>
            <person name="Perrone G."/>
            <person name="Piumi F."/>
            <person name="Punt P.J."/>
            <person name="Ram A.F."/>
            <person name="Ramon A."/>
            <person name="Rauscher S."/>
            <person name="Record E."/>
            <person name="Riano-Pachon D.M."/>
            <person name="Robert V."/>
            <person name="Roehrig J."/>
            <person name="Ruller R."/>
            <person name="Salamov A."/>
            <person name="Salih N.S."/>
            <person name="Samson R.A."/>
            <person name="Sandor E."/>
            <person name="Sanguinetti M."/>
            <person name="Schuetze T."/>
            <person name="Sepcic K."/>
            <person name="Shelest E."/>
            <person name="Sherlock G."/>
            <person name="Sophianopoulou V."/>
            <person name="Squina F.M."/>
            <person name="Sun H."/>
            <person name="Susca A."/>
            <person name="Todd R.B."/>
            <person name="Tsang A."/>
            <person name="Unkles S.E."/>
            <person name="van de Wiele N."/>
            <person name="van Rossen-Uffink D."/>
            <person name="Oliveira J.V."/>
            <person name="Vesth T.C."/>
            <person name="Visser J."/>
            <person name="Yu J.-H."/>
            <person name="Zhou M."/>
            <person name="Andersen M.R."/>
            <person name="Archer D.B."/>
            <person name="Baker S.E."/>
            <person name="Benoit I."/>
            <person name="Brakhage A.A."/>
            <person name="Braus G.H."/>
            <person name="Fischer R."/>
            <person name="Frisvad J.C."/>
            <person name="Goldman G.H."/>
            <person name="Houbraken J."/>
            <person name="Oakley B."/>
            <person name="Pocsi I."/>
            <person name="Scazzocchio C."/>
            <person name="Seiboth B."/>
            <person name="vanKuyk P.A."/>
            <person name="Wortman J."/>
            <person name="Dyer P.S."/>
            <person name="Grigoriev I.V."/>
        </authorList>
    </citation>
    <scope>NUCLEOTIDE SEQUENCE [LARGE SCALE GENOMIC DNA]</scope>
    <source>
        <strain evidence="4">DTO 134E9</strain>
    </source>
</reference>
<evidence type="ECO:0000313" key="4">
    <source>
        <dbReference type="Proteomes" id="UP000184383"/>
    </source>
</evidence>
<evidence type="ECO:0000256" key="2">
    <source>
        <dbReference type="SAM" id="Phobius"/>
    </source>
</evidence>
<evidence type="ECO:0000256" key="1">
    <source>
        <dbReference type="SAM" id="MobiDB-lite"/>
    </source>
</evidence>
<feature type="compositionally biased region" description="Low complexity" evidence="1">
    <location>
        <begin position="53"/>
        <end position="72"/>
    </location>
</feature>
<keyword evidence="2" id="KW-0812">Transmembrane</keyword>
<name>A0A1L9RBX4_ASPWE</name>
<dbReference type="AlphaFoldDB" id="A0A1L9RBX4"/>
<dbReference type="Proteomes" id="UP000184383">
    <property type="component" value="Unassembled WGS sequence"/>
</dbReference>
<dbReference type="GeneID" id="63747247"/>
<keyword evidence="2" id="KW-0472">Membrane</keyword>
<proteinExistence type="predicted"/>
<feature type="region of interest" description="Disordered" evidence="1">
    <location>
        <begin position="36"/>
        <end position="78"/>
    </location>
</feature>
<organism evidence="3 4">
    <name type="scientific">Aspergillus wentii DTO 134E9</name>
    <dbReference type="NCBI Taxonomy" id="1073089"/>
    <lineage>
        <taxon>Eukaryota</taxon>
        <taxon>Fungi</taxon>
        <taxon>Dikarya</taxon>
        <taxon>Ascomycota</taxon>
        <taxon>Pezizomycotina</taxon>
        <taxon>Eurotiomycetes</taxon>
        <taxon>Eurotiomycetidae</taxon>
        <taxon>Eurotiales</taxon>
        <taxon>Aspergillaceae</taxon>
        <taxon>Aspergillus</taxon>
        <taxon>Aspergillus subgen. Cremei</taxon>
    </lineage>
</organism>
<protein>
    <submittedName>
        <fullName evidence="3">Uncharacterized protein</fullName>
    </submittedName>
</protein>
<accession>A0A1L9RBX4</accession>
<keyword evidence="4" id="KW-1185">Reference proteome</keyword>
<dbReference type="OrthoDB" id="4093673at2759"/>
<gene>
    <name evidence="3" type="ORF">ASPWEDRAFT_175690</name>
</gene>
<evidence type="ECO:0000313" key="3">
    <source>
        <dbReference type="EMBL" id="OJJ32412.1"/>
    </source>
</evidence>
<dbReference type="Pfam" id="PF23670">
    <property type="entry name" value="PIGBOS1"/>
    <property type="match status" value="1"/>
</dbReference>
<dbReference type="RefSeq" id="XP_040686089.1">
    <property type="nucleotide sequence ID" value="XM_040831399.1"/>
</dbReference>
<dbReference type="VEuPathDB" id="FungiDB:ASPWEDRAFT_175690"/>
<feature type="transmembrane region" description="Helical" evidence="2">
    <location>
        <begin position="6"/>
        <end position="23"/>
    </location>
</feature>